<evidence type="ECO:0008006" key="4">
    <source>
        <dbReference type="Google" id="ProtNLM"/>
    </source>
</evidence>
<reference evidence="3" key="1">
    <citation type="journal article" date="2019" name="Int. J. Syst. Evol. Microbiol.">
        <title>The Global Catalogue of Microorganisms (GCM) 10K type strain sequencing project: providing services to taxonomists for standard genome sequencing and annotation.</title>
        <authorList>
            <consortium name="The Broad Institute Genomics Platform"/>
            <consortium name="The Broad Institute Genome Sequencing Center for Infectious Disease"/>
            <person name="Wu L."/>
            <person name="Ma J."/>
        </authorList>
    </citation>
    <scope>NUCLEOTIDE SEQUENCE [LARGE SCALE GENOMIC DNA]</scope>
    <source>
        <strain evidence="3">KCTC 22437</strain>
    </source>
</reference>
<comment type="caution">
    <text evidence="2">The sequence shown here is derived from an EMBL/GenBank/DDBJ whole genome shotgun (WGS) entry which is preliminary data.</text>
</comment>
<evidence type="ECO:0000313" key="3">
    <source>
        <dbReference type="Proteomes" id="UP001597557"/>
    </source>
</evidence>
<dbReference type="RefSeq" id="WP_377181117.1">
    <property type="nucleotide sequence ID" value="NZ_JBHUPD010000001.1"/>
</dbReference>
<feature type="signal peptide" evidence="1">
    <location>
        <begin position="1"/>
        <end position="20"/>
    </location>
</feature>
<evidence type="ECO:0000256" key="1">
    <source>
        <dbReference type="SAM" id="SignalP"/>
    </source>
</evidence>
<organism evidence="2 3">
    <name type="scientific">Mucilaginibacter ximonensis</name>
    <dbReference type="NCBI Taxonomy" id="538021"/>
    <lineage>
        <taxon>Bacteria</taxon>
        <taxon>Pseudomonadati</taxon>
        <taxon>Bacteroidota</taxon>
        <taxon>Sphingobacteriia</taxon>
        <taxon>Sphingobacteriales</taxon>
        <taxon>Sphingobacteriaceae</taxon>
        <taxon>Mucilaginibacter</taxon>
    </lineage>
</organism>
<sequence>MKNLKLILLGALLSTFIIQGCDKTHLQDIGNGSKLKVSKTQVAVGEPDSVMLTGVTSTDSVMWKFTPDANLHFGYKNNAGVIVFSAPGKYTITAQVKGGLPYSVTITVVAGSTSGSAADSTLTKTNIMTATTDSADFEPIVGDIKVHFSAGYATTDFNTYTANGDVGATTTCPTGIVQYTATVDTADNYLLNVVNIRKHTNCGGPGSVTQDTWASQVFPHKLIRLGTHQLKVKVNGVVYAGSFTVTDKSVTINWPYTSGVIMESQLYYEYR</sequence>
<dbReference type="PROSITE" id="PS51257">
    <property type="entry name" value="PROKAR_LIPOPROTEIN"/>
    <property type="match status" value="1"/>
</dbReference>
<gene>
    <name evidence="2" type="ORF">ACFS5N_00575</name>
</gene>
<evidence type="ECO:0000313" key="2">
    <source>
        <dbReference type="EMBL" id="MFD2870937.1"/>
    </source>
</evidence>
<keyword evidence="1" id="KW-0732">Signal</keyword>
<feature type="chain" id="PRO_5046637358" description="PKD domain-containing protein" evidence="1">
    <location>
        <begin position="21"/>
        <end position="271"/>
    </location>
</feature>
<accession>A0ABW5Y6L6</accession>
<dbReference type="Proteomes" id="UP001597557">
    <property type="component" value="Unassembled WGS sequence"/>
</dbReference>
<protein>
    <recommendedName>
        <fullName evidence="4">PKD domain-containing protein</fullName>
    </recommendedName>
</protein>
<name>A0ABW5Y6L6_9SPHI</name>
<dbReference type="EMBL" id="JBHUPD010000001">
    <property type="protein sequence ID" value="MFD2870937.1"/>
    <property type="molecule type" value="Genomic_DNA"/>
</dbReference>
<proteinExistence type="predicted"/>
<keyword evidence="3" id="KW-1185">Reference proteome</keyword>